<gene>
    <name evidence="7" type="ORF">JYP50_10470</name>
</gene>
<dbReference type="InterPro" id="IPR051533">
    <property type="entry name" value="WaaL-like"/>
</dbReference>
<protein>
    <submittedName>
        <fullName evidence="7">O-antigen ligase family protein</fullName>
    </submittedName>
</protein>
<feature type="transmembrane region" description="Helical" evidence="5">
    <location>
        <begin position="79"/>
        <end position="98"/>
    </location>
</feature>
<evidence type="ECO:0000259" key="6">
    <source>
        <dbReference type="Pfam" id="PF04932"/>
    </source>
</evidence>
<dbReference type="RefSeq" id="WP_206560471.1">
    <property type="nucleotide sequence ID" value="NZ_JAFKCZ010000007.1"/>
</dbReference>
<feature type="transmembrane region" description="Helical" evidence="5">
    <location>
        <begin position="141"/>
        <end position="159"/>
    </location>
</feature>
<feature type="transmembrane region" description="Helical" evidence="5">
    <location>
        <begin position="366"/>
        <end position="386"/>
    </location>
</feature>
<evidence type="ECO:0000256" key="1">
    <source>
        <dbReference type="ARBA" id="ARBA00004141"/>
    </source>
</evidence>
<name>A0A939DF03_9GAMM</name>
<dbReference type="InterPro" id="IPR007016">
    <property type="entry name" value="O-antigen_ligase-rel_domated"/>
</dbReference>
<dbReference type="Proteomes" id="UP000664303">
    <property type="component" value="Unassembled WGS sequence"/>
</dbReference>
<evidence type="ECO:0000256" key="3">
    <source>
        <dbReference type="ARBA" id="ARBA00022989"/>
    </source>
</evidence>
<evidence type="ECO:0000256" key="2">
    <source>
        <dbReference type="ARBA" id="ARBA00022692"/>
    </source>
</evidence>
<feature type="transmembrane region" description="Helical" evidence="5">
    <location>
        <begin position="392"/>
        <end position="408"/>
    </location>
</feature>
<keyword evidence="3 5" id="KW-1133">Transmembrane helix</keyword>
<evidence type="ECO:0000256" key="5">
    <source>
        <dbReference type="SAM" id="Phobius"/>
    </source>
</evidence>
<dbReference type="AlphaFoldDB" id="A0A939DF03"/>
<reference evidence="7" key="1">
    <citation type="submission" date="2021-02" db="EMBL/GenBank/DDBJ databases">
        <title>PHA producing bacteria isolated from coastal sediment in Guangdong, Shenzhen.</title>
        <authorList>
            <person name="Zheng W."/>
            <person name="Yu S."/>
            <person name="Huang Y."/>
        </authorList>
    </citation>
    <scope>NUCLEOTIDE SEQUENCE</scope>
    <source>
        <strain evidence="7">TN14-10</strain>
    </source>
</reference>
<keyword evidence="2 5" id="KW-0812">Transmembrane</keyword>
<dbReference type="GO" id="GO:0016020">
    <property type="term" value="C:membrane"/>
    <property type="evidence" value="ECO:0007669"/>
    <property type="project" value="UniProtKB-SubCell"/>
</dbReference>
<dbReference type="PANTHER" id="PTHR37422">
    <property type="entry name" value="TEICHURONIC ACID BIOSYNTHESIS PROTEIN TUAE"/>
    <property type="match status" value="1"/>
</dbReference>
<accession>A0A939DF03</accession>
<feature type="transmembrane region" description="Helical" evidence="5">
    <location>
        <begin position="48"/>
        <end position="67"/>
    </location>
</feature>
<feature type="domain" description="O-antigen ligase-related" evidence="6">
    <location>
        <begin position="214"/>
        <end position="342"/>
    </location>
</feature>
<evidence type="ECO:0000313" key="7">
    <source>
        <dbReference type="EMBL" id="MBN7797018.1"/>
    </source>
</evidence>
<keyword evidence="4 5" id="KW-0472">Membrane</keyword>
<sequence length="417" mass="45365">MPGRAVSGKTGVQQLIHHSPLPRALAPVVALGLLLMSAGFYLFPDYGAVARCFYLLVLLPVVVLALLRPGALAMPPLQALVFLPLPLYLALSTTWGLAGTGAAGPQYWDLVKPALFLAALLGGSHLARARYPNLPALLPRAIVLAALPSALTGLAQYLPQALESGDWPRMAGISLRGDINVNAALHGLSCLFCAWGLRHWSPRWRPWLWCTLPLSLLSALLSQSKVGLLLGLLALAALAWSALRHSGRQWLATGLALAGLALLLAFFAGFERIPFLYRLEGYSVRLDLWSQGVEQAARHPWLGHGLGADLPLTRFGEPYHSHVHNLLLGTLRYGGVIGLGLILWQLGGTLWLAWRERLWRGDDGALLMWWLAGLAFLLTNGSQPLLKPHHTWFFYWIPLALLLASAAGRSQKPSTSR</sequence>
<proteinExistence type="predicted"/>
<dbReference type="EMBL" id="JAFKCZ010000007">
    <property type="protein sequence ID" value="MBN7797018.1"/>
    <property type="molecule type" value="Genomic_DNA"/>
</dbReference>
<dbReference type="GO" id="GO:0016874">
    <property type="term" value="F:ligase activity"/>
    <property type="evidence" value="ECO:0007669"/>
    <property type="project" value="UniProtKB-KW"/>
</dbReference>
<keyword evidence="7" id="KW-0436">Ligase</keyword>
<organism evidence="7 8">
    <name type="scientific">Parahaliea mediterranea</name>
    <dbReference type="NCBI Taxonomy" id="651086"/>
    <lineage>
        <taxon>Bacteria</taxon>
        <taxon>Pseudomonadati</taxon>
        <taxon>Pseudomonadota</taxon>
        <taxon>Gammaproteobacteria</taxon>
        <taxon>Cellvibrionales</taxon>
        <taxon>Halieaceae</taxon>
        <taxon>Parahaliea</taxon>
    </lineage>
</organism>
<keyword evidence="8" id="KW-1185">Reference proteome</keyword>
<feature type="transmembrane region" description="Helical" evidence="5">
    <location>
        <begin position="333"/>
        <end position="354"/>
    </location>
</feature>
<evidence type="ECO:0000256" key="4">
    <source>
        <dbReference type="ARBA" id="ARBA00023136"/>
    </source>
</evidence>
<feature type="transmembrane region" description="Helical" evidence="5">
    <location>
        <begin position="227"/>
        <end position="243"/>
    </location>
</feature>
<comment type="subcellular location">
    <subcellularLocation>
        <location evidence="1">Membrane</location>
        <topology evidence="1">Multi-pass membrane protein</topology>
    </subcellularLocation>
</comment>
<feature type="transmembrane region" description="Helical" evidence="5">
    <location>
        <begin position="179"/>
        <end position="197"/>
    </location>
</feature>
<dbReference type="Pfam" id="PF04932">
    <property type="entry name" value="Wzy_C"/>
    <property type="match status" value="1"/>
</dbReference>
<dbReference type="PANTHER" id="PTHR37422:SF13">
    <property type="entry name" value="LIPOPOLYSACCHARIDE BIOSYNTHESIS PROTEIN PA4999-RELATED"/>
    <property type="match status" value="1"/>
</dbReference>
<evidence type="ECO:0000313" key="8">
    <source>
        <dbReference type="Proteomes" id="UP000664303"/>
    </source>
</evidence>
<comment type="caution">
    <text evidence="7">The sequence shown here is derived from an EMBL/GenBank/DDBJ whole genome shotgun (WGS) entry which is preliminary data.</text>
</comment>
<feature type="transmembrane region" description="Helical" evidence="5">
    <location>
        <begin position="21"/>
        <end position="42"/>
    </location>
</feature>
<feature type="transmembrane region" description="Helical" evidence="5">
    <location>
        <begin position="250"/>
        <end position="270"/>
    </location>
</feature>